<organism evidence="3 4">
    <name type="scientific">Glaciihabitans arcticus</name>
    <dbReference type="NCBI Taxonomy" id="2668039"/>
    <lineage>
        <taxon>Bacteria</taxon>
        <taxon>Bacillati</taxon>
        <taxon>Actinomycetota</taxon>
        <taxon>Actinomycetes</taxon>
        <taxon>Micrococcales</taxon>
        <taxon>Microbacteriaceae</taxon>
        <taxon>Glaciihabitans</taxon>
    </lineage>
</organism>
<dbReference type="SUPFAM" id="SSF53067">
    <property type="entry name" value="Actin-like ATPase domain"/>
    <property type="match status" value="1"/>
</dbReference>
<dbReference type="InterPro" id="IPR043129">
    <property type="entry name" value="ATPase_NBD"/>
</dbReference>
<dbReference type="Proteomes" id="UP000294194">
    <property type="component" value="Unassembled WGS sequence"/>
</dbReference>
<dbReference type="PANTHER" id="PTHR18964:SF173">
    <property type="entry name" value="GLUCOKINASE"/>
    <property type="match status" value="1"/>
</dbReference>
<dbReference type="InterPro" id="IPR000600">
    <property type="entry name" value="ROK"/>
</dbReference>
<dbReference type="Gene3D" id="1.10.10.10">
    <property type="entry name" value="Winged helix-like DNA-binding domain superfamily/Winged helix DNA-binding domain"/>
    <property type="match status" value="1"/>
</dbReference>
<evidence type="ECO:0000313" key="4">
    <source>
        <dbReference type="Proteomes" id="UP000294194"/>
    </source>
</evidence>
<sequence>MASRSPTPGSQTSLREANRARIVDSLKHHGHLTQVELAGATGLSPATVSNIVKELSASGVLHTTVASRSGRRAIEVTLARQLGLVAGLHFSARYLRIAISDIGKTVVAENHVPLALEHRYDSELNRAALLLSDMVESVNGTLSDILAVGVALPVPVDKNSGMISTPGIMRGWEGVDVAEELAARIQCPVYVDNEANLGGLAELRSGAARDSSGAAFIRVGHSISAGLLINGQIFRGTTGKAGQIGHVTIDENGPICRCGSRGCLDTLAGGPALLELFRGDPGMQRLRDLLLRAESGDASARRVIADAGRHIGIAAASLCNLFDPETLVIGGELALAGETLLAPMRHALERSVLASSDGSVPTIVQGELGDRAELLGCLALAIDHVGVDADLRFPAIANAATGLRA</sequence>
<accession>A0A4V2JEJ9</accession>
<dbReference type="InterPro" id="IPR036388">
    <property type="entry name" value="WH-like_DNA-bd_sf"/>
</dbReference>
<evidence type="ECO:0000259" key="2">
    <source>
        <dbReference type="SMART" id="SM00419"/>
    </source>
</evidence>
<evidence type="ECO:0000256" key="1">
    <source>
        <dbReference type="ARBA" id="ARBA00006479"/>
    </source>
</evidence>
<dbReference type="PANTHER" id="PTHR18964">
    <property type="entry name" value="ROK (REPRESSOR, ORF, KINASE) FAMILY"/>
    <property type="match status" value="1"/>
</dbReference>
<dbReference type="EMBL" id="SISG01000002">
    <property type="protein sequence ID" value="TBN55476.1"/>
    <property type="molecule type" value="Genomic_DNA"/>
</dbReference>
<comment type="caution">
    <text evidence="3">The sequence shown here is derived from an EMBL/GenBank/DDBJ whole genome shotgun (WGS) entry which is preliminary data.</text>
</comment>
<keyword evidence="4" id="KW-1185">Reference proteome</keyword>
<feature type="domain" description="HTH crp-type" evidence="2">
    <location>
        <begin position="22"/>
        <end position="78"/>
    </location>
</feature>
<proteinExistence type="inferred from homology"/>
<protein>
    <submittedName>
        <fullName evidence="3">ROK family transcriptional regulator</fullName>
    </submittedName>
</protein>
<evidence type="ECO:0000313" key="3">
    <source>
        <dbReference type="EMBL" id="TBN55476.1"/>
    </source>
</evidence>
<comment type="similarity">
    <text evidence="1">Belongs to the ROK (NagC/XylR) family.</text>
</comment>
<dbReference type="Pfam" id="PF00480">
    <property type="entry name" value="ROK"/>
    <property type="match status" value="1"/>
</dbReference>
<dbReference type="GO" id="GO:0003677">
    <property type="term" value="F:DNA binding"/>
    <property type="evidence" value="ECO:0007669"/>
    <property type="project" value="InterPro"/>
</dbReference>
<dbReference type="AlphaFoldDB" id="A0A4V2JEJ9"/>
<dbReference type="Gene3D" id="3.30.420.40">
    <property type="match status" value="2"/>
</dbReference>
<gene>
    <name evidence="3" type="ORF">EYE40_14835</name>
</gene>
<name>A0A4V2JEJ9_9MICO</name>
<dbReference type="SUPFAM" id="SSF46785">
    <property type="entry name" value="Winged helix' DNA-binding domain"/>
    <property type="match status" value="1"/>
</dbReference>
<dbReference type="InterPro" id="IPR012318">
    <property type="entry name" value="HTH_CRP"/>
</dbReference>
<dbReference type="SMART" id="SM00419">
    <property type="entry name" value="HTH_CRP"/>
    <property type="match status" value="1"/>
</dbReference>
<dbReference type="InterPro" id="IPR036390">
    <property type="entry name" value="WH_DNA-bd_sf"/>
</dbReference>
<reference evidence="4" key="1">
    <citation type="submission" date="2019-02" db="EMBL/GenBank/DDBJ databases">
        <title>Glaciihabitans arcticus sp. nov., a psychrotolerant bacterium isolated from polar soil.</title>
        <authorList>
            <person name="Dahal R.H."/>
        </authorList>
    </citation>
    <scope>NUCLEOTIDE SEQUENCE [LARGE SCALE GENOMIC DNA]</scope>
    <source>
        <strain evidence="4">RP-3-7</strain>
    </source>
</reference>
<dbReference type="Pfam" id="PF13412">
    <property type="entry name" value="HTH_24"/>
    <property type="match status" value="1"/>
</dbReference>
<dbReference type="GO" id="GO:0006355">
    <property type="term" value="P:regulation of DNA-templated transcription"/>
    <property type="evidence" value="ECO:0007669"/>
    <property type="project" value="InterPro"/>
</dbReference>